<dbReference type="Gene3D" id="2.60.40.4300">
    <property type="match status" value="1"/>
</dbReference>
<feature type="region of interest" description="Disordered" evidence="5">
    <location>
        <begin position="410"/>
        <end position="440"/>
    </location>
</feature>
<dbReference type="EMBL" id="CP043939">
    <property type="protein sequence ID" value="QER67226.1"/>
    <property type="molecule type" value="Genomic_DNA"/>
</dbReference>
<keyword evidence="6" id="KW-1133">Transmembrane helix</keyword>
<evidence type="ECO:0000256" key="6">
    <source>
        <dbReference type="SAM" id="Phobius"/>
    </source>
</evidence>
<keyword evidence="2" id="KW-0964">Secreted</keyword>
<dbReference type="Pfam" id="PF17966">
    <property type="entry name" value="Muc_B2"/>
    <property type="match status" value="1"/>
</dbReference>
<dbReference type="Pfam" id="PF17965">
    <property type="entry name" value="MucBP_2"/>
    <property type="match status" value="1"/>
</dbReference>
<dbReference type="Pfam" id="PF00746">
    <property type="entry name" value="Gram_pos_anchor"/>
    <property type="match status" value="1"/>
</dbReference>
<organism evidence="8 9">
    <name type="scientific">Paucilactobacillus nenjiangensis</name>
    <dbReference type="NCBI Taxonomy" id="1296540"/>
    <lineage>
        <taxon>Bacteria</taxon>
        <taxon>Bacillati</taxon>
        <taxon>Bacillota</taxon>
        <taxon>Bacilli</taxon>
        <taxon>Lactobacillales</taxon>
        <taxon>Lactobacillaceae</taxon>
        <taxon>Paucilactobacillus</taxon>
    </lineage>
</organism>
<reference evidence="8 9" key="1">
    <citation type="submission" date="2019-09" db="EMBL/GenBank/DDBJ databases">
        <title>Complete Genome Sequence of Lactobacillus nenjiangensis SH-Y15, isolated from sauerkraut.</title>
        <authorList>
            <person name="Yang H."/>
        </authorList>
    </citation>
    <scope>NUCLEOTIDE SEQUENCE [LARGE SCALE GENOMIC DNA]</scope>
    <source>
        <strain evidence="8 9">SH-Y15</strain>
    </source>
</reference>
<dbReference type="NCBIfam" id="TIGR01167">
    <property type="entry name" value="LPXTG_anchor"/>
    <property type="match status" value="1"/>
</dbReference>
<dbReference type="Gene3D" id="3.10.20.470">
    <property type="match status" value="1"/>
</dbReference>
<dbReference type="KEGG" id="lnn:F0161_04705"/>
<dbReference type="PROSITE" id="PS50847">
    <property type="entry name" value="GRAM_POS_ANCHORING"/>
    <property type="match status" value="1"/>
</dbReference>
<keyword evidence="3" id="KW-0732">Signal</keyword>
<keyword evidence="1" id="KW-0134">Cell wall</keyword>
<keyword evidence="6" id="KW-0472">Membrane</keyword>
<dbReference type="InterPro" id="IPR019931">
    <property type="entry name" value="LPXTG_anchor"/>
</dbReference>
<sequence length="469" mass="52058">MTIEFVDVTSGRSRLKQIRKDGFSGGEVDYNPAQDIQYYKDLGYTVVNNTIVSSGNKIKFTADPDDNQYYEVDLKDGTTNNGVPTDADNSEYNETHHTVTRTINYEGTPTSMDKVVQNVNFERTYTTDNVTKKTVKYGNWTLVGDSKFESVISPLVLGYSPEKYTVQSVTPEITDTDSTETVIYTINGQTLDVIYHDDTDDKTIDVVTKQGSFNQTGTYEVTAPENYELAENQLSSVDYTFANNSDADNFTIHLVHKHETSVITTTRTINYNVIGSDINAPEPTVESVNWNVDTDKVTGEITYTPTDNYAEVKVNTIHGTQTDGSQYSLVPETKTVASVNLNTTQTKPESTSETVNYKVAIIGSGTALKTETSDPGYKVIDSDTQTQTVPTDEVEDTPVYSDLINQPETKSQTTVKLNTSKNNNDKVQSATQRLPQTGENNDQNVLVSLGLIGMMFSFMGITRFKKRSR</sequence>
<evidence type="ECO:0000256" key="3">
    <source>
        <dbReference type="ARBA" id="ARBA00022729"/>
    </source>
</evidence>
<evidence type="ECO:0000256" key="1">
    <source>
        <dbReference type="ARBA" id="ARBA00022512"/>
    </source>
</evidence>
<dbReference type="Gene3D" id="3.10.20.320">
    <property type="entry name" value="Putative peptidoglycan bound protein (lpxtg motif)"/>
    <property type="match status" value="1"/>
</dbReference>
<evidence type="ECO:0000313" key="9">
    <source>
        <dbReference type="Proteomes" id="UP000325295"/>
    </source>
</evidence>
<evidence type="ECO:0000256" key="5">
    <source>
        <dbReference type="SAM" id="MobiDB-lite"/>
    </source>
</evidence>
<evidence type="ECO:0000259" key="7">
    <source>
        <dbReference type="PROSITE" id="PS50847"/>
    </source>
</evidence>
<feature type="domain" description="Gram-positive cocci surface proteins LPxTG" evidence="7">
    <location>
        <begin position="434"/>
        <end position="469"/>
    </location>
</feature>
<dbReference type="OrthoDB" id="2330187at2"/>
<gene>
    <name evidence="8" type="ORF">F0161_04705</name>
</gene>
<keyword evidence="4" id="KW-0572">Peptidoglycan-anchor</keyword>
<dbReference type="AlphaFoldDB" id="A0A5P1X087"/>
<protein>
    <submittedName>
        <fullName evidence="8">LPXTG cell wall anchor domain-containing protein</fullName>
    </submittedName>
</protein>
<dbReference type="RefSeq" id="WP_150203870.1">
    <property type="nucleotide sequence ID" value="NZ_CP043939.1"/>
</dbReference>
<keyword evidence="9" id="KW-1185">Reference proteome</keyword>
<name>A0A5P1X087_9LACO</name>
<evidence type="ECO:0000256" key="2">
    <source>
        <dbReference type="ARBA" id="ARBA00022525"/>
    </source>
</evidence>
<evidence type="ECO:0000256" key="4">
    <source>
        <dbReference type="ARBA" id="ARBA00023088"/>
    </source>
</evidence>
<feature type="transmembrane region" description="Helical" evidence="6">
    <location>
        <begin position="445"/>
        <end position="464"/>
    </location>
</feature>
<dbReference type="InterPro" id="IPR041495">
    <property type="entry name" value="Mub_B2"/>
</dbReference>
<accession>A0A5P1X087</accession>
<keyword evidence="6" id="KW-0812">Transmembrane</keyword>
<dbReference type="Proteomes" id="UP000325295">
    <property type="component" value="Chromosome"/>
</dbReference>
<dbReference type="InterPro" id="IPR041558">
    <property type="entry name" value="MucBP_2"/>
</dbReference>
<evidence type="ECO:0000313" key="8">
    <source>
        <dbReference type="EMBL" id="QER67226.1"/>
    </source>
</evidence>
<proteinExistence type="predicted"/>